<evidence type="ECO:0000313" key="4">
    <source>
        <dbReference type="Proteomes" id="UP000595437"/>
    </source>
</evidence>
<feature type="non-terminal residue" evidence="3">
    <location>
        <position position="1"/>
    </location>
</feature>
<keyword evidence="4" id="KW-1185">Reference proteome</keyword>
<dbReference type="Gene3D" id="3.40.800.20">
    <property type="entry name" value="Histone deacetylase domain"/>
    <property type="match status" value="1"/>
</dbReference>
<dbReference type="AlphaFoldDB" id="A0A7T8GX88"/>
<protein>
    <submittedName>
        <fullName evidence="3">Histone deacetylase</fullName>
    </submittedName>
</protein>
<dbReference type="InterPro" id="IPR023801">
    <property type="entry name" value="His_deacetylse_dom"/>
</dbReference>
<dbReference type="Proteomes" id="UP000595437">
    <property type="component" value="Chromosome 14"/>
</dbReference>
<dbReference type="GO" id="GO:0040029">
    <property type="term" value="P:epigenetic regulation of gene expression"/>
    <property type="evidence" value="ECO:0007669"/>
    <property type="project" value="TreeGrafter"/>
</dbReference>
<reference evidence="4" key="1">
    <citation type="submission" date="2021-01" db="EMBL/GenBank/DDBJ databases">
        <title>Caligus Genome Assembly.</title>
        <authorList>
            <person name="Gallardo-Escarate C."/>
        </authorList>
    </citation>
    <scope>NUCLEOTIDE SEQUENCE [LARGE SCALE GENOMIC DNA]</scope>
</reference>
<dbReference type="OrthoDB" id="6378279at2759"/>
<feature type="domain" description="Histone deacetylase" evidence="2">
    <location>
        <begin position="3"/>
        <end position="54"/>
    </location>
</feature>
<gene>
    <name evidence="3" type="ORF">FKW44_020232</name>
</gene>
<comment type="catalytic activity">
    <reaction evidence="1">
        <text>N(6)-acetyl-L-lysyl-[histone] + H2O = L-lysyl-[histone] + acetate</text>
        <dbReference type="Rhea" id="RHEA:58196"/>
        <dbReference type="Rhea" id="RHEA-COMP:9845"/>
        <dbReference type="Rhea" id="RHEA-COMP:11338"/>
        <dbReference type="ChEBI" id="CHEBI:15377"/>
        <dbReference type="ChEBI" id="CHEBI:29969"/>
        <dbReference type="ChEBI" id="CHEBI:30089"/>
        <dbReference type="ChEBI" id="CHEBI:61930"/>
        <dbReference type="EC" id="3.5.1.98"/>
    </reaction>
</comment>
<dbReference type="EMBL" id="CP045903">
    <property type="protein sequence ID" value="QQP39367.1"/>
    <property type="molecule type" value="Genomic_DNA"/>
</dbReference>
<dbReference type="GO" id="GO:0141221">
    <property type="term" value="F:histone deacetylase activity, hydrolytic mechanism"/>
    <property type="evidence" value="ECO:0007669"/>
    <property type="project" value="UniProtKB-EC"/>
</dbReference>
<dbReference type="InterPro" id="IPR023696">
    <property type="entry name" value="Ureohydrolase_dom_sf"/>
</dbReference>
<sequence length="55" mass="6094">YERIYLHPNVFKCAMLAAGCSIELTKSVFYGKLKNGMAIVRPPGHHSLSDTFSGH</sequence>
<organism evidence="3 4">
    <name type="scientific">Caligus rogercresseyi</name>
    <name type="common">Sea louse</name>
    <dbReference type="NCBI Taxonomy" id="217165"/>
    <lineage>
        <taxon>Eukaryota</taxon>
        <taxon>Metazoa</taxon>
        <taxon>Ecdysozoa</taxon>
        <taxon>Arthropoda</taxon>
        <taxon>Crustacea</taxon>
        <taxon>Multicrustacea</taxon>
        <taxon>Hexanauplia</taxon>
        <taxon>Copepoda</taxon>
        <taxon>Siphonostomatoida</taxon>
        <taxon>Caligidae</taxon>
        <taxon>Caligus</taxon>
    </lineage>
</organism>
<evidence type="ECO:0000256" key="1">
    <source>
        <dbReference type="ARBA" id="ARBA00048287"/>
    </source>
</evidence>
<dbReference type="Pfam" id="PF00850">
    <property type="entry name" value="Hist_deacetyl"/>
    <property type="match status" value="1"/>
</dbReference>
<dbReference type="PANTHER" id="PTHR10625">
    <property type="entry name" value="HISTONE DEACETYLASE HDAC1-RELATED"/>
    <property type="match status" value="1"/>
</dbReference>
<name>A0A7T8GX88_CALRO</name>
<dbReference type="GO" id="GO:0000118">
    <property type="term" value="C:histone deacetylase complex"/>
    <property type="evidence" value="ECO:0007669"/>
    <property type="project" value="TreeGrafter"/>
</dbReference>
<evidence type="ECO:0000259" key="2">
    <source>
        <dbReference type="Pfam" id="PF00850"/>
    </source>
</evidence>
<feature type="non-terminal residue" evidence="3">
    <location>
        <position position="55"/>
    </location>
</feature>
<dbReference type="SUPFAM" id="SSF52768">
    <property type="entry name" value="Arginase/deacetylase"/>
    <property type="match status" value="1"/>
</dbReference>
<proteinExistence type="predicted"/>
<dbReference type="PANTHER" id="PTHR10625:SF38">
    <property type="entry name" value="HISTONE DEACETYLASE 6, ISOFORM G"/>
    <property type="match status" value="1"/>
</dbReference>
<accession>A0A7T8GX88</accession>
<evidence type="ECO:0000313" key="3">
    <source>
        <dbReference type="EMBL" id="QQP39367.1"/>
    </source>
</evidence>
<dbReference type="InterPro" id="IPR037138">
    <property type="entry name" value="His_deacetylse_dom_sf"/>
</dbReference>